<dbReference type="EMBL" id="JACIEF010000002">
    <property type="protein sequence ID" value="MBB4108348.1"/>
    <property type="molecule type" value="Genomic_DNA"/>
</dbReference>
<proteinExistence type="predicted"/>
<gene>
    <name evidence="1" type="ORF">GCM10007422_03250</name>
    <name evidence="2" type="ORF">GGQ60_002329</name>
</gene>
<protein>
    <submittedName>
        <fullName evidence="2">Glutaredoxin</fullName>
    </submittedName>
</protein>
<dbReference type="RefSeq" id="WP_183763785.1">
    <property type="nucleotide sequence ID" value="NZ_BMHZ01000001.1"/>
</dbReference>
<dbReference type="Proteomes" id="UP000532273">
    <property type="component" value="Unassembled WGS sequence"/>
</dbReference>
<keyword evidence="4" id="KW-1185">Reference proteome</keyword>
<dbReference type="EMBL" id="BMHZ01000001">
    <property type="protein sequence ID" value="GGG93386.1"/>
    <property type="molecule type" value="Genomic_DNA"/>
</dbReference>
<name>A0A7W6KAS2_9SPHI</name>
<reference evidence="2 3" key="3">
    <citation type="submission" date="2020-08" db="EMBL/GenBank/DDBJ databases">
        <title>Genomic Encyclopedia of Type Strains, Phase IV (KMG-IV): sequencing the most valuable type-strain genomes for metagenomic binning, comparative biology and taxonomic classification.</title>
        <authorList>
            <person name="Goeker M."/>
        </authorList>
    </citation>
    <scope>NUCLEOTIDE SEQUENCE [LARGE SCALE GENOMIC DNA]</scope>
    <source>
        <strain evidence="2 3">DSM 100774</strain>
    </source>
</reference>
<reference evidence="1" key="1">
    <citation type="journal article" date="2014" name="Int. J. Syst. Evol. Microbiol.">
        <title>Complete genome of a new Firmicutes species belonging to the dominant human colonic microbiota ('Ruminococcus bicirculans') reveals two chromosomes and a selective capacity to utilize plant glucans.</title>
        <authorList>
            <consortium name="NISC Comparative Sequencing Program"/>
            <person name="Wegmann U."/>
            <person name="Louis P."/>
            <person name="Goesmann A."/>
            <person name="Henrissat B."/>
            <person name="Duncan S.H."/>
            <person name="Flint H.J."/>
        </authorList>
    </citation>
    <scope>NUCLEOTIDE SEQUENCE</scope>
    <source>
        <strain evidence="1">CGMCC 1.15287</strain>
    </source>
</reference>
<evidence type="ECO:0000313" key="3">
    <source>
        <dbReference type="Proteomes" id="UP000532273"/>
    </source>
</evidence>
<evidence type="ECO:0000313" key="1">
    <source>
        <dbReference type="EMBL" id="GGG93386.1"/>
    </source>
</evidence>
<sequence>MEKIINGKKKCTKCKEVKLLEAFLPTKQISSGITSKCKKCFNEYSKNWRLKNLEKTRAYFSEYRRKKNPSLGQPQIFVRDEKGKFAKRPLIK</sequence>
<reference evidence="1" key="4">
    <citation type="submission" date="2024-05" db="EMBL/GenBank/DDBJ databases">
        <authorList>
            <person name="Sun Q."/>
            <person name="Zhou Y."/>
        </authorList>
    </citation>
    <scope>NUCLEOTIDE SEQUENCE</scope>
    <source>
        <strain evidence="1">CGMCC 1.15287</strain>
    </source>
</reference>
<organism evidence="2 3">
    <name type="scientific">Pedobacter zeae</name>
    <dbReference type="NCBI Taxonomy" id="1737356"/>
    <lineage>
        <taxon>Bacteria</taxon>
        <taxon>Pseudomonadati</taxon>
        <taxon>Bacteroidota</taxon>
        <taxon>Sphingobacteriia</taxon>
        <taxon>Sphingobacteriales</taxon>
        <taxon>Sphingobacteriaceae</taxon>
        <taxon>Pedobacter</taxon>
    </lineage>
</organism>
<evidence type="ECO:0000313" key="4">
    <source>
        <dbReference type="Proteomes" id="UP000642938"/>
    </source>
</evidence>
<dbReference type="AlphaFoldDB" id="A0A7W6KAS2"/>
<evidence type="ECO:0000313" key="2">
    <source>
        <dbReference type="EMBL" id="MBB4108348.1"/>
    </source>
</evidence>
<accession>A0A7W6KAS2</accession>
<dbReference type="Proteomes" id="UP000642938">
    <property type="component" value="Unassembled WGS sequence"/>
</dbReference>
<reference evidence="4" key="2">
    <citation type="journal article" date="2019" name="Int. J. Syst. Evol. Microbiol.">
        <title>The Global Catalogue of Microorganisms (GCM) 10K type strain sequencing project: providing services to taxonomists for standard genome sequencing and annotation.</title>
        <authorList>
            <consortium name="The Broad Institute Genomics Platform"/>
            <consortium name="The Broad Institute Genome Sequencing Center for Infectious Disease"/>
            <person name="Wu L."/>
            <person name="Ma J."/>
        </authorList>
    </citation>
    <scope>NUCLEOTIDE SEQUENCE [LARGE SCALE GENOMIC DNA]</scope>
    <source>
        <strain evidence="4">CGMCC 1.15287</strain>
    </source>
</reference>
<comment type="caution">
    <text evidence="2">The sequence shown here is derived from an EMBL/GenBank/DDBJ whole genome shotgun (WGS) entry which is preliminary data.</text>
</comment>